<evidence type="ECO:0000313" key="13">
    <source>
        <dbReference type="Proteomes" id="UP001652621"/>
    </source>
</evidence>
<evidence type="ECO:0000256" key="8">
    <source>
        <dbReference type="ARBA" id="ARBA00024195"/>
    </source>
</evidence>
<dbReference type="InterPro" id="IPR043504">
    <property type="entry name" value="Peptidase_S1_PA_chymotrypsin"/>
</dbReference>
<dbReference type="SUPFAM" id="SSF50494">
    <property type="entry name" value="Trypsin-like serine proteases"/>
    <property type="match status" value="1"/>
</dbReference>
<dbReference type="InterPro" id="IPR038565">
    <property type="entry name" value="CLIP_sf"/>
</dbReference>
<dbReference type="Pfam" id="PF12032">
    <property type="entry name" value="CLIP"/>
    <property type="match status" value="1"/>
</dbReference>
<accession>A0ABM3VA95</accession>
<comment type="similarity">
    <text evidence="8 10">Belongs to the peptidase S1 family. CLIP subfamily.</text>
</comment>
<dbReference type="InterPro" id="IPR018114">
    <property type="entry name" value="TRYPSIN_HIS"/>
</dbReference>
<evidence type="ECO:0000256" key="4">
    <source>
        <dbReference type="ARBA" id="ARBA00022825"/>
    </source>
</evidence>
<evidence type="ECO:0000313" key="14">
    <source>
        <dbReference type="RefSeq" id="XP_058982715.1"/>
    </source>
</evidence>
<dbReference type="PRINTS" id="PR00722">
    <property type="entry name" value="CHYMOTRYPSIN"/>
</dbReference>
<reference evidence="14" key="1">
    <citation type="submission" date="2025-08" db="UniProtKB">
        <authorList>
            <consortium name="RefSeq"/>
        </authorList>
    </citation>
    <scope>IDENTIFICATION</scope>
    <source>
        <strain evidence="14">Aabys</strain>
        <tissue evidence="14">Whole body</tissue>
    </source>
</reference>
<dbReference type="Proteomes" id="UP001652621">
    <property type="component" value="Unplaced"/>
</dbReference>
<comment type="domain">
    <text evidence="10">The clip domain consists of 35-55 residues which are 'knitted' together usually by 3 conserved disulfide bonds forming a clip-like compact structure.</text>
</comment>
<dbReference type="InterPro" id="IPR009003">
    <property type="entry name" value="Peptidase_S1_PA"/>
</dbReference>
<dbReference type="GeneID" id="101898026"/>
<evidence type="ECO:0000256" key="2">
    <source>
        <dbReference type="ARBA" id="ARBA00022729"/>
    </source>
</evidence>
<dbReference type="RefSeq" id="XP_058982715.1">
    <property type="nucleotide sequence ID" value="XM_059126732.1"/>
</dbReference>
<dbReference type="InterPro" id="IPR022700">
    <property type="entry name" value="CLIP"/>
</dbReference>
<dbReference type="PROSITE" id="PS00135">
    <property type="entry name" value="TRYPSIN_SER"/>
    <property type="match status" value="1"/>
</dbReference>
<dbReference type="PROSITE" id="PS50240">
    <property type="entry name" value="TRYPSIN_DOM"/>
    <property type="match status" value="1"/>
</dbReference>
<keyword evidence="13" id="KW-1185">Reference proteome</keyword>
<feature type="domain" description="Clip" evidence="12">
    <location>
        <begin position="29"/>
        <end position="87"/>
    </location>
</feature>
<dbReference type="Gene3D" id="3.30.1640.30">
    <property type="match status" value="1"/>
</dbReference>
<dbReference type="InterPro" id="IPR033116">
    <property type="entry name" value="TRYPSIN_SER"/>
</dbReference>
<evidence type="ECO:0000256" key="10">
    <source>
        <dbReference type="RuleBase" id="RU366078"/>
    </source>
</evidence>
<dbReference type="Gene3D" id="2.40.10.10">
    <property type="entry name" value="Trypsin-like serine proteases"/>
    <property type="match status" value="2"/>
</dbReference>
<comment type="subcellular location">
    <subcellularLocation>
        <location evidence="10">Secreted</location>
    </subcellularLocation>
</comment>
<dbReference type="SMART" id="SM00020">
    <property type="entry name" value="Tryp_SPc"/>
    <property type="match status" value="1"/>
</dbReference>
<evidence type="ECO:0000259" key="12">
    <source>
        <dbReference type="PROSITE" id="PS51888"/>
    </source>
</evidence>
<keyword evidence="1 9" id="KW-0645">Protease</keyword>
<feature type="signal peptide" evidence="10">
    <location>
        <begin position="1"/>
        <end position="21"/>
    </location>
</feature>
<evidence type="ECO:0000256" key="3">
    <source>
        <dbReference type="ARBA" id="ARBA00022801"/>
    </source>
</evidence>
<keyword evidence="2 10" id="KW-0732">Signal</keyword>
<dbReference type="SMART" id="SM00680">
    <property type="entry name" value="CLIP"/>
    <property type="match status" value="1"/>
</dbReference>
<evidence type="ECO:0000256" key="9">
    <source>
        <dbReference type="RuleBase" id="RU363034"/>
    </source>
</evidence>
<evidence type="ECO:0000259" key="11">
    <source>
        <dbReference type="PROSITE" id="PS50240"/>
    </source>
</evidence>
<feature type="chain" id="PRO_5044992269" description="CLIP domain-containing serine protease" evidence="10">
    <location>
        <begin position="22"/>
        <end position="383"/>
    </location>
</feature>
<keyword evidence="4 9" id="KW-0720">Serine protease</keyword>
<evidence type="ECO:0000256" key="7">
    <source>
        <dbReference type="ARBA" id="ARBA00023157"/>
    </source>
</evidence>
<dbReference type="Pfam" id="PF00089">
    <property type="entry name" value="Trypsin"/>
    <property type="match status" value="1"/>
</dbReference>
<evidence type="ECO:0000256" key="1">
    <source>
        <dbReference type="ARBA" id="ARBA00022670"/>
    </source>
</evidence>
<dbReference type="PROSITE" id="PS51888">
    <property type="entry name" value="CLIP"/>
    <property type="match status" value="1"/>
</dbReference>
<keyword evidence="3 9" id="KW-0378">Hydrolase</keyword>
<protein>
    <recommendedName>
        <fullName evidence="10">CLIP domain-containing serine protease</fullName>
        <ecNumber evidence="9">3.4.21.-</ecNumber>
    </recommendedName>
</protein>
<evidence type="ECO:0000256" key="6">
    <source>
        <dbReference type="ARBA" id="ARBA00023145"/>
    </source>
</evidence>
<feature type="domain" description="Peptidase S1" evidence="11">
    <location>
        <begin position="118"/>
        <end position="382"/>
    </location>
</feature>
<dbReference type="PANTHER" id="PTHR24256">
    <property type="entry name" value="TRYPTASE-RELATED"/>
    <property type="match status" value="1"/>
</dbReference>
<proteinExistence type="inferred from homology"/>
<gene>
    <name evidence="14" type="primary">LOC101898026</name>
</gene>
<dbReference type="InterPro" id="IPR001314">
    <property type="entry name" value="Peptidase_S1A"/>
</dbReference>
<dbReference type="InterPro" id="IPR051487">
    <property type="entry name" value="Ser/Thr_Proteases_Immune/Dev"/>
</dbReference>
<keyword evidence="5" id="KW-0106">Calcium</keyword>
<dbReference type="InterPro" id="IPR001254">
    <property type="entry name" value="Trypsin_dom"/>
</dbReference>
<sequence length="383" mass="42529">MFLSFARNACLLIGLCAVANTDSLIAYGACKNHLQEPGICIKLAECSYILNMLTTNLTEETRHFMNKSQCGHDSSQDSLAKRILVCCTERPHNRKGETVPGNILPKPGECGTMLSNRILGGNTTEIDEFPWMALIQYKTAPDAFGFYCGGSLINSHYVLTAAHCIKNLNIPSHWELYAVRLGEWDLRQDPDCVVDTRGRRDCFDPYTDIRIDYAIVHPSYIPTSLYKFNDIALIRLVDSVTRLTHFTPICLPVAKSIRSKLFTNQVMEVAGWGATENGTNSPIKLKINQKVWNATRCKRTYHSHGMAINSNFQMCAGGEEGVDTCFGDSGGPLMVTERIDDSNVYFVAGLVSYGPQPCGLSGWPGIYTRVGSYMDWIIANLLP</sequence>
<keyword evidence="6" id="KW-0865">Zymogen</keyword>
<dbReference type="PROSITE" id="PS00134">
    <property type="entry name" value="TRYPSIN_HIS"/>
    <property type="match status" value="1"/>
</dbReference>
<dbReference type="EC" id="3.4.21.-" evidence="9"/>
<keyword evidence="10" id="KW-0964">Secreted</keyword>
<name>A0ABM3VA95_MUSDO</name>
<dbReference type="CDD" id="cd00190">
    <property type="entry name" value="Tryp_SPc"/>
    <property type="match status" value="1"/>
</dbReference>
<keyword evidence="7" id="KW-1015">Disulfide bond</keyword>
<organism evidence="13 14">
    <name type="scientific">Musca domestica</name>
    <name type="common">House fly</name>
    <dbReference type="NCBI Taxonomy" id="7370"/>
    <lineage>
        <taxon>Eukaryota</taxon>
        <taxon>Metazoa</taxon>
        <taxon>Ecdysozoa</taxon>
        <taxon>Arthropoda</taxon>
        <taxon>Hexapoda</taxon>
        <taxon>Insecta</taxon>
        <taxon>Pterygota</taxon>
        <taxon>Neoptera</taxon>
        <taxon>Endopterygota</taxon>
        <taxon>Diptera</taxon>
        <taxon>Brachycera</taxon>
        <taxon>Muscomorpha</taxon>
        <taxon>Muscoidea</taxon>
        <taxon>Muscidae</taxon>
        <taxon>Musca</taxon>
    </lineage>
</organism>
<evidence type="ECO:0000256" key="5">
    <source>
        <dbReference type="ARBA" id="ARBA00022837"/>
    </source>
</evidence>